<reference evidence="4 5" key="1">
    <citation type="submission" date="2024-02" db="EMBL/GenBank/DDBJ databases">
        <title>New thermophilic sulfur-oxidizing bacteria from a hot springs of the Uzon caldera (Kamchatka, Russia).</title>
        <authorList>
            <person name="Dukat A.M."/>
            <person name="Elcheninov A.G."/>
            <person name="Frolov E.N."/>
        </authorList>
    </citation>
    <scope>NUCLEOTIDE SEQUENCE [LARGE SCALE GENOMIC DNA]</scope>
    <source>
        <strain evidence="4 5">AK1</strain>
    </source>
</reference>
<evidence type="ECO:0000256" key="2">
    <source>
        <dbReference type="SAM" id="SignalP"/>
    </source>
</evidence>
<keyword evidence="1" id="KW-0677">Repeat</keyword>
<dbReference type="EMBL" id="JBAJEX010000001">
    <property type="protein sequence ID" value="MEO1765926.1"/>
    <property type="molecule type" value="Genomic_DNA"/>
</dbReference>
<dbReference type="SMART" id="SM00450">
    <property type="entry name" value="RHOD"/>
    <property type="match status" value="2"/>
</dbReference>
<dbReference type="EC" id="2.8.1.-" evidence="4"/>
<dbReference type="SUPFAM" id="SSF52821">
    <property type="entry name" value="Rhodanese/Cell cycle control phosphatase"/>
    <property type="match status" value="2"/>
</dbReference>
<dbReference type="GO" id="GO:0016740">
    <property type="term" value="F:transferase activity"/>
    <property type="evidence" value="ECO:0007669"/>
    <property type="project" value="UniProtKB-KW"/>
</dbReference>
<dbReference type="Pfam" id="PF00581">
    <property type="entry name" value="Rhodanese"/>
    <property type="match status" value="2"/>
</dbReference>
<keyword evidence="2" id="KW-0732">Signal</keyword>
<evidence type="ECO:0000313" key="4">
    <source>
        <dbReference type="EMBL" id="MEO1765926.1"/>
    </source>
</evidence>
<sequence length="311" mass="34241">MKTLASMRTTLLGFCALLLFWSMTALAATPLVDVAWVKANIGKPGIVFLDLQPPADYLRGHIPGAVNTSFEKDGWREERARDKVPDMLPENLDKLAALIGRLGIDNKTHVVLVPPGQSHLDMGWATRIYWTFKVLGHDEVSILDGGMKAYTADKKNPLQAGPITPEPKTFVVHFRPEYLATVDDVKHALASKKVVLVDLRPEDQYVGINRNPKATMNGTLPGAKNLPSPWLTDNAGGTFRNLEQLRELAKIAGVPTTGPQIEFCNTGHFAANGWFVMHELLGNKEAKLYDGSMVEWTLTKAGPVEQKVKLP</sequence>
<accession>A0ABV0EBP6</accession>
<feature type="signal peptide" evidence="2">
    <location>
        <begin position="1"/>
        <end position="27"/>
    </location>
</feature>
<protein>
    <submittedName>
        <fullName evidence="4">Sulfurtransferase</fullName>
        <ecNumber evidence="4">2.8.1.-</ecNumber>
    </submittedName>
</protein>
<evidence type="ECO:0000313" key="5">
    <source>
        <dbReference type="Proteomes" id="UP001482231"/>
    </source>
</evidence>
<comment type="caution">
    <text evidence="4">The sequence shown here is derived from an EMBL/GenBank/DDBJ whole genome shotgun (WGS) entry which is preliminary data.</text>
</comment>
<feature type="domain" description="Rhodanese" evidence="3">
    <location>
        <begin position="190"/>
        <end position="305"/>
    </location>
</feature>
<dbReference type="CDD" id="cd01448">
    <property type="entry name" value="TST_Repeat_1"/>
    <property type="match status" value="1"/>
</dbReference>
<dbReference type="InterPro" id="IPR036873">
    <property type="entry name" value="Rhodanese-like_dom_sf"/>
</dbReference>
<dbReference type="PANTHER" id="PTHR43855">
    <property type="entry name" value="THIOSULFATE SULFURTRANSFERASE"/>
    <property type="match status" value="1"/>
</dbReference>
<proteinExistence type="predicted"/>
<organism evidence="4 5">
    <name type="scientific">Thiobacter aerophilum</name>
    <dbReference type="NCBI Taxonomy" id="3121275"/>
    <lineage>
        <taxon>Bacteria</taxon>
        <taxon>Pseudomonadati</taxon>
        <taxon>Pseudomonadota</taxon>
        <taxon>Betaproteobacteria</taxon>
        <taxon>Burkholderiales</taxon>
        <taxon>Thiobacteraceae</taxon>
        <taxon>Thiobacter</taxon>
    </lineage>
</organism>
<gene>
    <name evidence="4" type="ORF">V6E02_01650</name>
</gene>
<keyword evidence="5" id="KW-1185">Reference proteome</keyword>
<keyword evidence="4" id="KW-0808">Transferase</keyword>
<dbReference type="InterPro" id="IPR001763">
    <property type="entry name" value="Rhodanese-like_dom"/>
</dbReference>
<dbReference type="Proteomes" id="UP001482231">
    <property type="component" value="Unassembled WGS sequence"/>
</dbReference>
<evidence type="ECO:0000256" key="1">
    <source>
        <dbReference type="ARBA" id="ARBA00022737"/>
    </source>
</evidence>
<dbReference type="InterPro" id="IPR051126">
    <property type="entry name" value="Thiosulfate_sulfurtransferase"/>
</dbReference>
<evidence type="ECO:0000259" key="3">
    <source>
        <dbReference type="PROSITE" id="PS50206"/>
    </source>
</evidence>
<dbReference type="Gene3D" id="3.40.250.10">
    <property type="entry name" value="Rhodanese-like domain"/>
    <property type="match status" value="2"/>
</dbReference>
<dbReference type="PANTHER" id="PTHR43855:SF1">
    <property type="entry name" value="THIOSULFATE SULFURTRANSFERASE"/>
    <property type="match status" value="1"/>
</dbReference>
<feature type="chain" id="PRO_5045885342" evidence="2">
    <location>
        <begin position="28"/>
        <end position="311"/>
    </location>
</feature>
<name>A0ABV0EBP6_9BURK</name>
<dbReference type="PROSITE" id="PS50206">
    <property type="entry name" value="RHODANESE_3"/>
    <property type="match status" value="2"/>
</dbReference>
<dbReference type="RefSeq" id="WP_347306508.1">
    <property type="nucleotide sequence ID" value="NZ_JBAJEX010000001.1"/>
</dbReference>
<feature type="domain" description="Rhodanese" evidence="3">
    <location>
        <begin position="42"/>
        <end position="159"/>
    </location>
</feature>